<protein>
    <submittedName>
        <fullName evidence="4">3-isopropylmalate dehydrogenase</fullName>
    </submittedName>
</protein>
<reference evidence="4" key="1">
    <citation type="submission" date="2023-03" db="EMBL/GenBank/DDBJ databases">
        <authorList>
            <person name="Steffen K."/>
            <person name="Cardenas P."/>
        </authorList>
    </citation>
    <scope>NUCLEOTIDE SEQUENCE</scope>
</reference>
<dbReference type="SUPFAM" id="SSF53659">
    <property type="entry name" value="Isocitrate/Isopropylmalate dehydrogenase-like"/>
    <property type="match status" value="1"/>
</dbReference>
<dbReference type="GO" id="GO:0006099">
    <property type="term" value="P:tricarboxylic acid cycle"/>
    <property type="evidence" value="ECO:0007669"/>
    <property type="project" value="UniProtKB-KW"/>
</dbReference>
<name>A0AA35XHC6_GEOBA</name>
<sequence length="55" mass="5855">MLRYSLGLTEEAASVERSVEMALDAGHRTPDIAVEGTHRVSTTEMGDLIANAIAP</sequence>
<dbReference type="AlphaFoldDB" id="A0AA35XHC6"/>
<organism evidence="4 5">
    <name type="scientific">Geodia barretti</name>
    <name type="common">Barrett's horny sponge</name>
    <dbReference type="NCBI Taxonomy" id="519541"/>
    <lineage>
        <taxon>Eukaryota</taxon>
        <taxon>Metazoa</taxon>
        <taxon>Porifera</taxon>
        <taxon>Demospongiae</taxon>
        <taxon>Heteroscleromorpha</taxon>
        <taxon>Tetractinellida</taxon>
        <taxon>Astrophorina</taxon>
        <taxon>Geodiidae</taxon>
        <taxon>Geodia</taxon>
    </lineage>
</organism>
<accession>A0AA35XHC6</accession>
<proteinExistence type="inferred from homology"/>
<dbReference type="Gene3D" id="3.40.718.10">
    <property type="entry name" value="Isopropylmalate Dehydrogenase"/>
    <property type="match status" value="1"/>
</dbReference>
<evidence type="ECO:0000313" key="5">
    <source>
        <dbReference type="Proteomes" id="UP001174909"/>
    </source>
</evidence>
<comment type="caution">
    <text evidence="4">The sequence shown here is derived from an EMBL/GenBank/DDBJ whole genome shotgun (WGS) entry which is preliminary data.</text>
</comment>
<dbReference type="InterPro" id="IPR024084">
    <property type="entry name" value="IsoPropMal-DH-like_dom"/>
</dbReference>
<evidence type="ECO:0000313" key="4">
    <source>
        <dbReference type="EMBL" id="CAI8051520.1"/>
    </source>
</evidence>
<dbReference type="Proteomes" id="UP001174909">
    <property type="component" value="Unassembled WGS sequence"/>
</dbReference>
<dbReference type="EMBL" id="CASHTH010003943">
    <property type="protein sequence ID" value="CAI8051520.1"/>
    <property type="molecule type" value="Genomic_DNA"/>
</dbReference>
<comment type="similarity">
    <text evidence="1">Belongs to the isocitrate and isopropylmalate dehydrogenases family.</text>
</comment>
<evidence type="ECO:0000259" key="3">
    <source>
        <dbReference type="Pfam" id="PF00180"/>
    </source>
</evidence>
<feature type="domain" description="Isopropylmalate dehydrogenase-like" evidence="3">
    <location>
        <begin position="1"/>
        <end position="49"/>
    </location>
</feature>
<keyword evidence="2" id="KW-0816">Tricarboxylic acid cycle</keyword>
<evidence type="ECO:0000256" key="1">
    <source>
        <dbReference type="ARBA" id="ARBA00007769"/>
    </source>
</evidence>
<gene>
    <name evidence="4" type="ORF">GBAR_LOCUS28202</name>
</gene>
<keyword evidence="5" id="KW-1185">Reference proteome</keyword>
<dbReference type="Pfam" id="PF00180">
    <property type="entry name" value="Iso_dh"/>
    <property type="match status" value="1"/>
</dbReference>
<evidence type="ECO:0000256" key="2">
    <source>
        <dbReference type="ARBA" id="ARBA00022532"/>
    </source>
</evidence>